<feature type="domain" description="Glycosyl transferase family 1" evidence="1">
    <location>
        <begin position="182"/>
        <end position="347"/>
    </location>
</feature>
<dbReference type="Pfam" id="PF13477">
    <property type="entry name" value="Glyco_trans_4_2"/>
    <property type="match status" value="1"/>
</dbReference>
<dbReference type="InterPro" id="IPR028098">
    <property type="entry name" value="Glyco_trans_4-like_N"/>
</dbReference>
<evidence type="ECO:0000259" key="2">
    <source>
        <dbReference type="Pfam" id="PF13477"/>
    </source>
</evidence>
<dbReference type="PANTHER" id="PTHR12526">
    <property type="entry name" value="GLYCOSYLTRANSFERASE"/>
    <property type="match status" value="1"/>
</dbReference>
<reference evidence="3 4" key="1">
    <citation type="journal article" date="2011" name="Stand. Genomic Sci.">
        <title>Draft genome sequence of Caminibacter mediatlanticus strain TB-2, an epsilonproteobacterium isolated from a deep-sea hydrothermal vent.</title>
        <authorList>
            <person name="Giovannelli D."/>
            <person name="Ferriera S."/>
            <person name="Johnson J."/>
            <person name="Kravitz S."/>
            <person name="Perez-Rodriguez I."/>
            <person name="Ricci J."/>
            <person name="O'Brien C."/>
            <person name="Voordeckers J.W."/>
            <person name="Bini E."/>
            <person name="Vetriani C."/>
        </authorList>
    </citation>
    <scope>NUCLEOTIDE SEQUENCE [LARGE SCALE GENOMIC DNA]</scope>
    <source>
        <strain evidence="3 4">TB-2</strain>
    </source>
</reference>
<dbReference type="PANTHER" id="PTHR12526:SF638">
    <property type="entry name" value="SPORE COAT PROTEIN SA"/>
    <property type="match status" value="1"/>
</dbReference>
<dbReference type="AlphaFoldDB" id="A0AAI9AG48"/>
<gene>
    <name evidence="3" type="ORF">CMTB2_04307</name>
</gene>
<dbReference type="Gene3D" id="3.40.50.2000">
    <property type="entry name" value="Glycogen Phosphorylase B"/>
    <property type="match status" value="2"/>
</dbReference>
<comment type="caution">
    <text evidence="3">The sequence shown here is derived from an EMBL/GenBank/DDBJ whole genome shotgun (WGS) entry which is preliminary data.</text>
</comment>
<dbReference type="InterPro" id="IPR001296">
    <property type="entry name" value="Glyco_trans_1"/>
</dbReference>
<organism evidence="3 4">
    <name type="scientific">Caminibacter mediatlanticus TB-2</name>
    <dbReference type="NCBI Taxonomy" id="391592"/>
    <lineage>
        <taxon>Bacteria</taxon>
        <taxon>Pseudomonadati</taxon>
        <taxon>Campylobacterota</taxon>
        <taxon>Epsilonproteobacteria</taxon>
        <taxon>Nautiliales</taxon>
        <taxon>Nautiliaceae</taxon>
        <taxon>Caminibacter</taxon>
    </lineage>
</organism>
<name>A0AAI9AG48_9BACT</name>
<dbReference type="SUPFAM" id="SSF53756">
    <property type="entry name" value="UDP-Glycosyltransferase/glycogen phosphorylase"/>
    <property type="match status" value="1"/>
</dbReference>
<dbReference type="CDD" id="cd03808">
    <property type="entry name" value="GT4_CapM-like"/>
    <property type="match status" value="1"/>
</dbReference>
<sequence length="372" mass="42282">MNKTIAIIINTTWNIYNFRSGLIQALQKEGYNVIAISPKDEYAKKLEEIGCKHFHIDIDNKGANPIKDMKLVLDYYKLFKQNNIDLVLGYTIKPNIYGSFASKLANIPIITNISGLGTVFLNDNFSSKVAKLLYKLALKIPKKVFFQNRDDLELFVKLNLVNKNKTRIIPGSGIDTNKFFPTSINKKDGKTKFLLIARLIKDKGVFEYIEAAKIIKEKFPNTEFAILGSFYLQNPTALTKEELKKWEEKQIIKYLGVSDNVKDIISQYDCIVLPSYREGLSRVLLEAASMAKPIITTNVPGCRDVVEDGVNGFLCEVKNSKSLAGAIEKFLTLSDKKRELMGQKGRKKVINEFDEKVVINIYLEEIKKIFNL</sequence>
<evidence type="ECO:0000313" key="4">
    <source>
        <dbReference type="Proteomes" id="UP000003288"/>
    </source>
</evidence>
<dbReference type="Pfam" id="PF00534">
    <property type="entry name" value="Glycos_transf_1"/>
    <property type="match status" value="1"/>
</dbReference>
<dbReference type="Proteomes" id="UP000003288">
    <property type="component" value="Unassembled WGS sequence"/>
</dbReference>
<dbReference type="RefSeq" id="WP_007475568.1">
    <property type="nucleotide sequence ID" value="NZ_ABCJ01000013.1"/>
</dbReference>
<accession>A0AAI9AG48</accession>
<evidence type="ECO:0000313" key="3">
    <source>
        <dbReference type="EMBL" id="EDM22990.1"/>
    </source>
</evidence>
<protein>
    <submittedName>
        <fullName evidence="3">Glycosyl transferase, group 1</fullName>
    </submittedName>
</protein>
<proteinExistence type="predicted"/>
<feature type="domain" description="Glycosyltransferase subfamily 4-like N-terminal" evidence="2">
    <location>
        <begin position="14"/>
        <end position="148"/>
    </location>
</feature>
<dbReference type="GO" id="GO:0016757">
    <property type="term" value="F:glycosyltransferase activity"/>
    <property type="evidence" value="ECO:0007669"/>
    <property type="project" value="InterPro"/>
</dbReference>
<dbReference type="EMBL" id="ABCJ01000013">
    <property type="protein sequence ID" value="EDM22990.1"/>
    <property type="molecule type" value="Genomic_DNA"/>
</dbReference>
<evidence type="ECO:0000259" key="1">
    <source>
        <dbReference type="Pfam" id="PF00534"/>
    </source>
</evidence>
<keyword evidence="3" id="KW-0808">Transferase</keyword>